<evidence type="ECO:0000256" key="5">
    <source>
        <dbReference type="RuleBase" id="RU004508"/>
    </source>
</evidence>
<reference evidence="6" key="1">
    <citation type="submission" date="2022-11" db="EMBL/GenBank/DDBJ databases">
        <title>Dyadobacter pollutisoli sp. nov., isolated from plastic dumped soil.</title>
        <authorList>
            <person name="Kim J.M."/>
            <person name="Kim K.R."/>
            <person name="Lee J.K."/>
            <person name="Hao L."/>
            <person name="Jeon C.O."/>
        </authorList>
    </citation>
    <scope>NUCLEOTIDE SEQUENCE</scope>
    <source>
        <strain evidence="6">U1</strain>
    </source>
</reference>
<dbReference type="PANTHER" id="PTHR30244:SF36">
    <property type="entry name" value="3-OXO-GLUCOSE-6-PHOSPHATE:GLUTAMATE AMINOTRANSFERASE"/>
    <property type="match status" value="1"/>
</dbReference>
<dbReference type="RefSeq" id="WP_244822346.1">
    <property type="nucleotide sequence ID" value="NZ_CP112998.1"/>
</dbReference>
<dbReference type="GO" id="GO:0000271">
    <property type="term" value="P:polysaccharide biosynthetic process"/>
    <property type="evidence" value="ECO:0007669"/>
    <property type="project" value="TreeGrafter"/>
</dbReference>
<protein>
    <submittedName>
        <fullName evidence="6">DegT/DnrJ/EryC1/StrS family aminotransferase</fullName>
    </submittedName>
</protein>
<dbReference type="InterPro" id="IPR000653">
    <property type="entry name" value="DegT/StrS_aminotransferase"/>
</dbReference>
<evidence type="ECO:0000256" key="2">
    <source>
        <dbReference type="ARBA" id="ARBA00037999"/>
    </source>
</evidence>
<name>A0A9E8N9N6_9BACT</name>
<dbReference type="InterPro" id="IPR015422">
    <property type="entry name" value="PyrdxlP-dep_Trfase_small"/>
</dbReference>
<dbReference type="InterPro" id="IPR015424">
    <property type="entry name" value="PyrdxlP-dep_Trfase"/>
</dbReference>
<dbReference type="KEGG" id="dpf:ON006_22835"/>
<sequence length="365" mass="41060">MIPFLDLNQVNAPYLKAVEEACTRVIRSGWYILGNELKAFENAFAAYCGAEHCVGVANGLDAITLILKAYEFEGGSEVIVPANTYIASVLPVSYLHLKPVFVEPDPYTMLIDPDLIEESITERTKAITAVDLYGRSCEMDAIMQLASKYDLKVITDAAQGHGAIYNSKKAGSIADATAFSFYPTKNLGAFGDAGAVTTNDAELAEKIRNLRNYGSVVRYKNDYQGVNSRLDEMQAAILNVKLPFLDMENKRRREIANRYLTEIKVKELVLPPNDRINEDAWHLFVIRHPRRADLTTYLESKGVQTNVHYPLPIHKQQAYQEFGHLELPITEQIHREVVSLPLNPVLSDDEISYIIHTVNQFDYQT</sequence>
<dbReference type="EMBL" id="CP112998">
    <property type="protein sequence ID" value="WAC10571.1"/>
    <property type="molecule type" value="Genomic_DNA"/>
</dbReference>
<organism evidence="6 7">
    <name type="scientific">Dyadobacter pollutisoli</name>
    <dbReference type="NCBI Taxonomy" id="2910158"/>
    <lineage>
        <taxon>Bacteria</taxon>
        <taxon>Pseudomonadati</taxon>
        <taxon>Bacteroidota</taxon>
        <taxon>Cytophagia</taxon>
        <taxon>Cytophagales</taxon>
        <taxon>Spirosomataceae</taxon>
        <taxon>Dyadobacter</taxon>
    </lineage>
</organism>
<feature type="active site" description="Proton acceptor" evidence="3">
    <location>
        <position position="185"/>
    </location>
</feature>
<dbReference type="CDD" id="cd00616">
    <property type="entry name" value="AHBA_syn"/>
    <property type="match status" value="1"/>
</dbReference>
<keyword evidence="1 4" id="KW-0663">Pyridoxal phosphate</keyword>
<dbReference type="GO" id="GO:0030170">
    <property type="term" value="F:pyridoxal phosphate binding"/>
    <property type="evidence" value="ECO:0007669"/>
    <property type="project" value="TreeGrafter"/>
</dbReference>
<gene>
    <name evidence="6" type="ORF">ON006_22835</name>
</gene>
<evidence type="ECO:0000313" key="6">
    <source>
        <dbReference type="EMBL" id="WAC10571.1"/>
    </source>
</evidence>
<dbReference type="PIRSF" id="PIRSF000390">
    <property type="entry name" value="PLP_StrS"/>
    <property type="match status" value="1"/>
</dbReference>
<dbReference type="Gene3D" id="3.40.640.10">
    <property type="entry name" value="Type I PLP-dependent aspartate aminotransferase-like (Major domain)"/>
    <property type="match status" value="1"/>
</dbReference>
<proteinExistence type="inferred from homology"/>
<accession>A0A9E8N9N6</accession>
<dbReference type="SUPFAM" id="SSF53383">
    <property type="entry name" value="PLP-dependent transferases"/>
    <property type="match status" value="1"/>
</dbReference>
<comment type="similarity">
    <text evidence="2 5">Belongs to the DegT/DnrJ/EryC1 family.</text>
</comment>
<dbReference type="GO" id="GO:0008483">
    <property type="term" value="F:transaminase activity"/>
    <property type="evidence" value="ECO:0007669"/>
    <property type="project" value="UniProtKB-KW"/>
</dbReference>
<dbReference type="PANTHER" id="PTHR30244">
    <property type="entry name" value="TRANSAMINASE"/>
    <property type="match status" value="1"/>
</dbReference>
<dbReference type="Pfam" id="PF01041">
    <property type="entry name" value="DegT_DnrJ_EryC1"/>
    <property type="match status" value="1"/>
</dbReference>
<evidence type="ECO:0000256" key="3">
    <source>
        <dbReference type="PIRSR" id="PIRSR000390-1"/>
    </source>
</evidence>
<dbReference type="AlphaFoldDB" id="A0A9E8N9N6"/>
<keyword evidence="6" id="KW-0032">Aminotransferase</keyword>
<evidence type="ECO:0000313" key="7">
    <source>
        <dbReference type="Proteomes" id="UP001164653"/>
    </source>
</evidence>
<keyword evidence="7" id="KW-1185">Reference proteome</keyword>
<feature type="modified residue" description="N6-(pyridoxal phosphate)lysine" evidence="4">
    <location>
        <position position="185"/>
    </location>
</feature>
<evidence type="ECO:0000256" key="1">
    <source>
        <dbReference type="ARBA" id="ARBA00022898"/>
    </source>
</evidence>
<keyword evidence="6" id="KW-0808">Transferase</keyword>
<evidence type="ECO:0000256" key="4">
    <source>
        <dbReference type="PIRSR" id="PIRSR000390-2"/>
    </source>
</evidence>
<dbReference type="Gene3D" id="3.90.1150.10">
    <property type="entry name" value="Aspartate Aminotransferase, domain 1"/>
    <property type="match status" value="1"/>
</dbReference>
<dbReference type="Proteomes" id="UP001164653">
    <property type="component" value="Chromosome"/>
</dbReference>
<dbReference type="InterPro" id="IPR015421">
    <property type="entry name" value="PyrdxlP-dep_Trfase_major"/>
</dbReference>